<keyword evidence="1" id="KW-1133">Transmembrane helix</keyword>
<feature type="transmembrane region" description="Helical" evidence="1">
    <location>
        <begin position="41"/>
        <end position="62"/>
    </location>
</feature>
<accession>A0A1U9K6S0</accession>
<keyword evidence="1" id="KW-0812">Transmembrane</keyword>
<dbReference type="AlphaFoldDB" id="A0A1U9K6S0"/>
<evidence type="ECO:0000256" key="1">
    <source>
        <dbReference type="SAM" id="Phobius"/>
    </source>
</evidence>
<evidence type="ECO:0000313" key="2">
    <source>
        <dbReference type="EMBL" id="AQS55722.1"/>
    </source>
</evidence>
<dbReference type="EMBL" id="CP019699">
    <property type="protein sequence ID" value="AQS55722.1"/>
    <property type="molecule type" value="Genomic_DNA"/>
</dbReference>
<name>A0A1U9K6S0_9BACL</name>
<keyword evidence="3" id="KW-1185">Reference proteome</keyword>
<dbReference type="STRING" id="1471761.B0W44_07875"/>
<organism evidence="2 3">
    <name type="scientific">Novibacillus thermophilus</name>
    <dbReference type="NCBI Taxonomy" id="1471761"/>
    <lineage>
        <taxon>Bacteria</taxon>
        <taxon>Bacillati</taxon>
        <taxon>Bacillota</taxon>
        <taxon>Bacilli</taxon>
        <taxon>Bacillales</taxon>
        <taxon>Thermoactinomycetaceae</taxon>
        <taxon>Novibacillus</taxon>
    </lineage>
</organism>
<dbReference type="PROSITE" id="PS51257">
    <property type="entry name" value="PROKAR_LIPOPROTEIN"/>
    <property type="match status" value="1"/>
</dbReference>
<dbReference type="Proteomes" id="UP000188603">
    <property type="component" value="Chromosome"/>
</dbReference>
<dbReference type="OrthoDB" id="122883at2"/>
<sequence>MTKREIVLAVALLSVGLGCLFLSVQAPIPLAMDWMMGLMHMIPVLFVCLLVVGAVLLIWRALNRPFGTCDRCDQSLKKDWHYCPNCGKEVNRTIMQEEK</sequence>
<gene>
    <name evidence="2" type="ORF">B0W44_07875</name>
</gene>
<keyword evidence="1" id="KW-0472">Membrane</keyword>
<proteinExistence type="predicted"/>
<dbReference type="RefSeq" id="WP_077719584.1">
    <property type="nucleotide sequence ID" value="NZ_CP019699.1"/>
</dbReference>
<evidence type="ECO:0008006" key="4">
    <source>
        <dbReference type="Google" id="ProtNLM"/>
    </source>
</evidence>
<reference evidence="2 3" key="1">
    <citation type="journal article" date="2015" name="Int. J. Syst. Evol. Microbiol.">
        <title>Novibacillus thermophilus gen. nov., sp. nov., a Gram-staining-negative and moderately thermophilic member of the family Thermoactinomycetaceae.</title>
        <authorList>
            <person name="Yang G."/>
            <person name="Chen J."/>
            <person name="Zhou S."/>
        </authorList>
    </citation>
    <scope>NUCLEOTIDE SEQUENCE [LARGE SCALE GENOMIC DNA]</scope>
    <source>
        <strain evidence="2 3">SG-1</strain>
    </source>
</reference>
<dbReference type="KEGG" id="ntr:B0W44_07875"/>
<protein>
    <recommendedName>
        <fullName evidence="4">Zinc-ribbon domain-containing protein</fullName>
    </recommendedName>
</protein>
<evidence type="ECO:0000313" key="3">
    <source>
        <dbReference type="Proteomes" id="UP000188603"/>
    </source>
</evidence>